<evidence type="ECO:0000313" key="2">
    <source>
        <dbReference type="EMBL" id="BBO71005.1"/>
    </source>
</evidence>
<feature type="domain" description="Cupin type-2" evidence="1">
    <location>
        <begin position="39"/>
        <end position="108"/>
    </location>
</feature>
<dbReference type="OrthoDB" id="9180677at2"/>
<dbReference type="InterPro" id="IPR052044">
    <property type="entry name" value="PKS_Associated_Protein"/>
</dbReference>
<evidence type="ECO:0000259" key="1">
    <source>
        <dbReference type="Pfam" id="PF07883"/>
    </source>
</evidence>
<dbReference type="InterPro" id="IPR014710">
    <property type="entry name" value="RmlC-like_jellyroll"/>
</dbReference>
<gene>
    <name evidence="2" type="ORF">DSCA_49350</name>
</gene>
<dbReference type="SUPFAM" id="SSF51182">
    <property type="entry name" value="RmlC-like cupins"/>
    <property type="match status" value="1"/>
</dbReference>
<dbReference type="RefSeq" id="WP_155318902.1">
    <property type="nucleotide sequence ID" value="NZ_AP021874.1"/>
</dbReference>
<dbReference type="Gene3D" id="2.60.120.10">
    <property type="entry name" value="Jelly Rolls"/>
    <property type="match status" value="1"/>
</dbReference>
<dbReference type="CDD" id="cd02214">
    <property type="entry name" value="cupin_MJ1618"/>
    <property type="match status" value="1"/>
</dbReference>
<dbReference type="KEGG" id="dalk:DSCA_49350"/>
<dbReference type="InterPro" id="IPR011051">
    <property type="entry name" value="RmlC_Cupin_sf"/>
</dbReference>
<dbReference type="Pfam" id="PF07883">
    <property type="entry name" value="Cupin_2"/>
    <property type="match status" value="1"/>
</dbReference>
<dbReference type="AlphaFoldDB" id="A0A5K7YRN8"/>
<dbReference type="PANTHER" id="PTHR36114:SF8">
    <property type="entry name" value="CUPIN TYPE-1 DOMAIN-CONTAINING PROTEIN"/>
    <property type="match status" value="1"/>
</dbReference>
<accession>A0A5K7YRN8</accession>
<evidence type="ECO:0000313" key="3">
    <source>
        <dbReference type="Proteomes" id="UP000427906"/>
    </source>
</evidence>
<reference evidence="2 3" key="1">
    <citation type="submission" date="2019-11" db="EMBL/GenBank/DDBJ databases">
        <title>Comparative genomics of hydrocarbon-degrading Desulfosarcina strains.</title>
        <authorList>
            <person name="Watanabe M."/>
            <person name="Kojima H."/>
            <person name="Fukui M."/>
        </authorList>
    </citation>
    <scope>NUCLEOTIDE SEQUENCE [LARGE SCALE GENOMIC DNA]</scope>
    <source>
        <strain evidence="2 3">PL12</strain>
    </source>
</reference>
<sequence length="122" mass="13413">MKPSIRRLNTDDEYYFKEGCFILELSNTPDDPAVSVARARVRPGVSTRMHRLHGIAERYVILEGTGRVEVAGQTARPVGPGDTVIIPPQCPQRITNTGTGDLVFLAVCTPRFVPDAYEDIGD</sequence>
<organism evidence="2 3">
    <name type="scientific">Desulfosarcina alkanivorans</name>
    <dbReference type="NCBI Taxonomy" id="571177"/>
    <lineage>
        <taxon>Bacteria</taxon>
        <taxon>Pseudomonadati</taxon>
        <taxon>Thermodesulfobacteriota</taxon>
        <taxon>Desulfobacteria</taxon>
        <taxon>Desulfobacterales</taxon>
        <taxon>Desulfosarcinaceae</taxon>
        <taxon>Desulfosarcina</taxon>
    </lineage>
</organism>
<proteinExistence type="predicted"/>
<dbReference type="InterPro" id="IPR013096">
    <property type="entry name" value="Cupin_2"/>
</dbReference>
<protein>
    <recommendedName>
        <fullName evidence="1">Cupin type-2 domain-containing protein</fullName>
    </recommendedName>
</protein>
<dbReference type="EMBL" id="AP021874">
    <property type="protein sequence ID" value="BBO71005.1"/>
    <property type="molecule type" value="Genomic_DNA"/>
</dbReference>
<dbReference type="Proteomes" id="UP000427906">
    <property type="component" value="Chromosome"/>
</dbReference>
<name>A0A5K7YRN8_9BACT</name>
<dbReference type="PANTHER" id="PTHR36114">
    <property type="entry name" value="16.7 KDA PROTEIN IN WHIE LOCUS"/>
    <property type="match status" value="1"/>
</dbReference>
<keyword evidence="3" id="KW-1185">Reference proteome</keyword>